<proteinExistence type="predicted"/>
<keyword evidence="2" id="KW-1185">Reference proteome</keyword>
<dbReference type="WBParaSite" id="TREG1_57080.1">
    <property type="protein sequence ID" value="TREG1_57080.1"/>
    <property type="gene ID" value="TREG1_57080"/>
</dbReference>
<reference evidence="2" key="1">
    <citation type="submission" date="2022-06" db="EMBL/GenBank/DDBJ databases">
        <authorList>
            <person name="Berger JAMES D."/>
            <person name="Berger JAMES D."/>
        </authorList>
    </citation>
    <scope>NUCLEOTIDE SEQUENCE [LARGE SCALE GENOMIC DNA]</scope>
</reference>
<name>A0AA85JXA2_TRIRE</name>
<protein>
    <submittedName>
        <fullName evidence="3">Uncharacterized protein</fullName>
    </submittedName>
</protein>
<sequence>MSSDNFKNLAYYLLTANYSSNQNKLTQPPSNNDSNNNNKGNNKINTPHSQKFQKKSLKHITTTAAVNNKTVSNGLSNANNSLPMQSNNIQRKKHYSFLITMLNRDSLLPESLWHRVYHQLCEDFIQKLHSFEPNLHQSASSISSFADLAISCLGRSFSLNHNIIHLKDIACLELFNDSPVSNKETRERVLSCLTEALANALSKNPVHLLYKNYKVNSGAGESYVKIFREMCKQVLESCLSQFEANYLKQIKYPKKL</sequence>
<evidence type="ECO:0000313" key="3">
    <source>
        <dbReference type="WBParaSite" id="TREG1_57080.1"/>
    </source>
</evidence>
<reference evidence="3" key="2">
    <citation type="submission" date="2023-11" db="UniProtKB">
        <authorList>
            <consortium name="WormBaseParasite"/>
        </authorList>
    </citation>
    <scope>IDENTIFICATION</scope>
</reference>
<feature type="region of interest" description="Disordered" evidence="1">
    <location>
        <begin position="21"/>
        <end position="52"/>
    </location>
</feature>
<evidence type="ECO:0000313" key="2">
    <source>
        <dbReference type="Proteomes" id="UP000050795"/>
    </source>
</evidence>
<dbReference type="AlphaFoldDB" id="A0AA85JXA2"/>
<evidence type="ECO:0000256" key="1">
    <source>
        <dbReference type="SAM" id="MobiDB-lite"/>
    </source>
</evidence>
<accession>A0AA85JXA2</accession>
<dbReference type="Proteomes" id="UP000050795">
    <property type="component" value="Unassembled WGS sequence"/>
</dbReference>
<organism evidence="2 3">
    <name type="scientific">Trichobilharzia regenti</name>
    <name type="common">Nasal bird schistosome</name>
    <dbReference type="NCBI Taxonomy" id="157069"/>
    <lineage>
        <taxon>Eukaryota</taxon>
        <taxon>Metazoa</taxon>
        <taxon>Spiralia</taxon>
        <taxon>Lophotrochozoa</taxon>
        <taxon>Platyhelminthes</taxon>
        <taxon>Trematoda</taxon>
        <taxon>Digenea</taxon>
        <taxon>Strigeidida</taxon>
        <taxon>Schistosomatoidea</taxon>
        <taxon>Schistosomatidae</taxon>
        <taxon>Trichobilharzia</taxon>
    </lineage>
</organism>
<feature type="compositionally biased region" description="Low complexity" evidence="1">
    <location>
        <begin position="30"/>
        <end position="45"/>
    </location>
</feature>